<keyword evidence="7" id="KW-0653">Protein transport</keyword>
<dbReference type="GO" id="GO:0022857">
    <property type="term" value="F:transmembrane transporter activity"/>
    <property type="evidence" value="ECO:0007669"/>
    <property type="project" value="InterPro"/>
</dbReference>
<evidence type="ECO:0000313" key="10">
    <source>
        <dbReference type="Proteomes" id="UP000199556"/>
    </source>
</evidence>
<keyword evidence="6 8" id="KW-0472">Membrane</keyword>
<evidence type="ECO:0000256" key="3">
    <source>
        <dbReference type="ARBA" id="ARBA00022475"/>
    </source>
</evidence>
<evidence type="ECO:0000256" key="8">
    <source>
        <dbReference type="SAM" id="Phobius"/>
    </source>
</evidence>
<dbReference type="PANTHER" id="PTHR30558">
    <property type="entry name" value="EXBD MEMBRANE COMPONENT OF PMF-DRIVEN MACROMOLECULE IMPORT SYSTEM"/>
    <property type="match status" value="1"/>
</dbReference>
<protein>
    <submittedName>
        <fullName evidence="9">Biopolymer transport protein ExbD</fullName>
    </submittedName>
</protein>
<accession>A0A1I4Q5E1</accession>
<dbReference type="GO" id="GO:0015031">
    <property type="term" value="P:protein transport"/>
    <property type="evidence" value="ECO:0007669"/>
    <property type="project" value="UniProtKB-KW"/>
</dbReference>
<dbReference type="OrthoDB" id="9793581at2"/>
<dbReference type="STRING" id="195064.SAMN05421721_103164"/>
<keyword evidence="5 8" id="KW-1133">Transmembrane helix</keyword>
<gene>
    <name evidence="9" type="ORF">SAMN05421721_103164</name>
</gene>
<dbReference type="GO" id="GO:0005886">
    <property type="term" value="C:plasma membrane"/>
    <property type="evidence" value="ECO:0007669"/>
    <property type="project" value="UniProtKB-SubCell"/>
</dbReference>
<name>A0A1I4Q5E1_ECTMO</name>
<keyword evidence="10" id="KW-1185">Reference proteome</keyword>
<dbReference type="PANTHER" id="PTHR30558:SF3">
    <property type="entry name" value="BIOPOLYMER TRANSPORT PROTEIN EXBD-RELATED"/>
    <property type="match status" value="1"/>
</dbReference>
<evidence type="ECO:0000256" key="1">
    <source>
        <dbReference type="ARBA" id="ARBA00004162"/>
    </source>
</evidence>
<evidence type="ECO:0000256" key="4">
    <source>
        <dbReference type="ARBA" id="ARBA00022692"/>
    </source>
</evidence>
<comment type="subcellular location">
    <subcellularLocation>
        <location evidence="1">Cell membrane</location>
        <topology evidence="1">Single-pass membrane protein</topology>
    </subcellularLocation>
    <subcellularLocation>
        <location evidence="7">Cell membrane</location>
        <topology evidence="7">Single-pass type II membrane protein</topology>
    </subcellularLocation>
</comment>
<keyword evidence="4 7" id="KW-0812">Transmembrane</keyword>
<sequence>MNFRRKASEPVEIQLTPLIDVVFLLLIFFMVSTTFDRPSVMQLQLPRADSTQEAPAGERVRVGVDAQGRFFVDGAELVNTQPRTLRAALSRALEAHPDAPVVVQADARAPHQAVVRVMDAAARLGVSRLSIATLEEDPR</sequence>
<evidence type="ECO:0000256" key="5">
    <source>
        <dbReference type="ARBA" id="ARBA00022989"/>
    </source>
</evidence>
<organism evidence="9 10">
    <name type="scientific">Ectothiorhodospira mobilis</name>
    <dbReference type="NCBI Taxonomy" id="195064"/>
    <lineage>
        <taxon>Bacteria</taxon>
        <taxon>Pseudomonadati</taxon>
        <taxon>Pseudomonadota</taxon>
        <taxon>Gammaproteobacteria</taxon>
        <taxon>Chromatiales</taxon>
        <taxon>Ectothiorhodospiraceae</taxon>
        <taxon>Ectothiorhodospira</taxon>
    </lineage>
</organism>
<evidence type="ECO:0000313" key="9">
    <source>
        <dbReference type="EMBL" id="SFM35289.1"/>
    </source>
</evidence>
<comment type="similarity">
    <text evidence="2 7">Belongs to the ExbD/TolR family.</text>
</comment>
<keyword evidence="7" id="KW-0813">Transport</keyword>
<dbReference type="EMBL" id="FOUO01000003">
    <property type="protein sequence ID" value="SFM35289.1"/>
    <property type="molecule type" value="Genomic_DNA"/>
</dbReference>
<dbReference type="InterPro" id="IPR003400">
    <property type="entry name" value="ExbD"/>
</dbReference>
<proteinExistence type="inferred from homology"/>
<dbReference type="Pfam" id="PF02472">
    <property type="entry name" value="ExbD"/>
    <property type="match status" value="1"/>
</dbReference>
<dbReference type="AlphaFoldDB" id="A0A1I4Q5E1"/>
<evidence type="ECO:0000256" key="6">
    <source>
        <dbReference type="ARBA" id="ARBA00023136"/>
    </source>
</evidence>
<dbReference type="Gene3D" id="3.30.420.270">
    <property type="match status" value="1"/>
</dbReference>
<reference evidence="9 10" key="1">
    <citation type="submission" date="2016-10" db="EMBL/GenBank/DDBJ databases">
        <authorList>
            <person name="de Groot N.N."/>
        </authorList>
    </citation>
    <scope>NUCLEOTIDE SEQUENCE [LARGE SCALE GENOMIC DNA]</scope>
    <source>
        <strain evidence="9 10">DSM 4180</strain>
    </source>
</reference>
<evidence type="ECO:0000256" key="7">
    <source>
        <dbReference type="RuleBase" id="RU003879"/>
    </source>
</evidence>
<evidence type="ECO:0000256" key="2">
    <source>
        <dbReference type="ARBA" id="ARBA00005811"/>
    </source>
</evidence>
<feature type="transmembrane region" description="Helical" evidence="8">
    <location>
        <begin position="15"/>
        <end position="35"/>
    </location>
</feature>
<dbReference type="Proteomes" id="UP000199556">
    <property type="component" value="Unassembled WGS sequence"/>
</dbReference>
<dbReference type="RefSeq" id="WP_090483851.1">
    <property type="nucleotide sequence ID" value="NZ_FOUO01000003.1"/>
</dbReference>
<keyword evidence="3" id="KW-1003">Cell membrane</keyword>